<dbReference type="EMBL" id="FNST01000002">
    <property type="protein sequence ID" value="SEC61199.1"/>
    <property type="molecule type" value="Genomic_DNA"/>
</dbReference>
<keyword evidence="1" id="KW-0472">Membrane</keyword>
<dbReference type="AlphaFoldDB" id="A0A1H4TXQ0"/>
<feature type="transmembrane region" description="Helical" evidence="1">
    <location>
        <begin position="221"/>
        <end position="242"/>
    </location>
</feature>
<reference evidence="3" key="1">
    <citation type="submission" date="2016-10" db="EMBL/GenBank/DDBJ databases">
        <authorList>
            <person name="Varghese N."/>
            <person name="Submissions S."/>
        </authorList>
    </citation>
    <scope>NUCLEOTIDE SEQUENCE [LARGE SCALE GENOMIC DNA]</scope>
    <source>
        <strain evidence="3">DSM 40318</strain>
    </source>
</reference>
<protein>
    <recommendedName>
        <fullName evidence="4">Intracellular septation protein A</fullName>
    </recommendedName>
</protein>
<sequence length="253" mass="27234">MPVGAREVGTGRHGTHHTMWRAGWASPLGPGPPPGGVHRRMQPGFIADDDAGALIVGRGLGPRQSERGNIVVVALIIACEVGFWVLLAIGLLLRYVAKMPKASTAVLLCEPLLELVLFVTTVIDLRNGAEPDWKHGLAAVYIGYSAALGHSTIKWVDARVAHRFFGGPPPVKPAKYGAAKTLHEWKTAGRWVLAAVIAIALLQGAIWYVGDDGEIGSLRDWQIKMLFLIGINVAIALSYTLFPKRERSASSAR</sequence>
<evidence type="ECO:0000313" key="2">
    <source>
        <dbReference type="EMBL" id="SEC61199.1"/>
    </source>
</evidence>
<name>A0A1H4TXQ0_STRMJ</name>
<accession>A0A1H4TXQ0</accession>
<feature type="transmembrane region" description="Helical" evidence="1">
    <location>
        <begin position="70"/>
        <end position="93"/>
    </location>
</feature>
<evidence type="ECO:0000256" key="1">
    <source>
        <dbReference type="SAM" id="Phobius"/>
    </source>
</evidence>
<organism evidence="2 3">
    <name type="scientific">Streptomyces melanosporofaciens</name>
    <dbReference type="NCBI Taxonomy" id="67327"/>
    <lineage>
        <taxon>Bacteria</taxon>
        <taxon>Bacillati</taxon>
        <taxon>Actinomycetota</taxon>
        <taxon>Actinomycetes</taxon>
        <taxon>Kitasatosporales</taxon>
        <taxon>Streptomycetaceae</taxon>
        <taxon>Streptomyces</taxon>
        <taxon>Streptomyces violaceusniger group</taxon>
    </lineage>
</organism>
<evidence type="ECO:0008006" key="4">
    <source>
        <dbReference type="Google" id="ProtNLM"/>
    </source>
</evidence>
<proteinExistence type="predicted"/>
<keyword evidence="1" id="KW-1133">Transmembrane helix</keyword>
<dbReference type="Proteomes" id="UP000198609">
    <property type="component" value="Unassembled WGS sequence"/>
</dbReference>
<keyword evidence="3" id="KW-1185">Reference proteome</keyword>
<evidence type="ECO:0000313" key="3">
    <source>
        <dbReference type="Proteomes" id="UP000198609"/>
    </source>
</evidence>
<feature type="transmembrane region" description="Helical" evidence="1">
    <location>
        <begin position="191"/>
        <end position="209"/>
    </location>
</feature>
<gene>
    <name evidence="2" type="ORF">SAMN04490356_4817</name>
</gene>
<keyword evidence="1" id="KW-0812">Transmembrane</keyword>